<protein>
    <submittedName>
        <fullName evidence="1">Uncharacterized protein</fullName>
    </submittedName>
</protein>
<name>X0PUZ7_RHOWR</name>
<sequence length="334" mass="36622">MHITVVNGPRPLKAIRTCDCLAADATMLKARVPSFNMAVRPRPCAAFGHVITERGTGTRPEEITEQERQDPMVESIEIRAIVGEERASRAQVRAWESRRAEAVLQKFATRLGRRGVVELMPDRTIEELLGAPLDVQRSALTTLKTRLGHAGVYAMLRHELALSERMARIGVAVSRGRTKHAVTRLEVPNYSAERFAAWFDNLTAANAETDMLDACPDHYLLRGLPDGRQEVVETTGGSPAASRFVVDYGPTGAVTIPISPSYPIQIAGRALLDDGLVIGGVRHQFRDRDGTLEALLTVQFPGTLPAKLIRQHQWHLAVEFSNWMIAAAPVAAAS</sequence>
<evidence type="ECO:0000313" key="2">
    <source>
        <dbReference type="Proteomes" id="UP000019491"/>
    </source>
</evidence>
<comment type="caution">
    <text evidence="1">The sequence shown here is derived from an EMBL/GenBank/DDBJ whole genome shotgun (WGS) entry which is preliminary data.</text>
</comment>
<evidence type="ECO:0000313" key="1">
    <source>
        <dbReference type="EMBL" id="GAF46988.1"/>
    </source>
</evidence>
<organism evidence="1 2">
    <name type="scientific">Rhodococcus wratislaviensis NBRC 100605</name>
    <dbReference type="NCBI Taxonomy" id="1219028"/>
    <lineage>
        <taxon>Bacteria</taxon>
        <taxon>Bacillati</taxon>
        <taxon>Actinomycetota</taxon>
        <taxon>Actinomycetes</taxon>
        <taxon>Mycobacteriales</taxon>
        <taxon>Nocardiaceae</taxon>
        <taxon>Rhodococcus</taxon>
    </lineage>
</organism>
<dbReference type="Proteomes" id="UP000019491">
    <property type="component" value="Unassembled WGS sequence"/>
</dbReference>
<dbReference type="AlphaFoldDB" id="X0PUZ7"/>
<reference evidence="1 2" key="1">
    <citation type="submission" date="2014-02" db="EMBL/GenBank/DDBJ databases">
        <title>Whole genome shotgun sequence of Rhodococcus wratislaviensis NBRC 100605.</title>
        <authorList>
            <person name="Hosoyama A."/>
            <person name="Tsuchikane K."/>
            <person name="Yoshida I."/>
            <person name="Ohji S."/>
            <person name="Ichikawa N."/>
            <person name="Yamazoe A."/>
            <person name="Fujita N."/>
        </authorList>
    </citation>
    <scope>NUCLEOTIDE SEQUENCE [LARGE SCALE GENOMIC DNA]</scope>
    <source>
        <strain evidence="1 2">NBRC 100605</strain>
    </source>
</reference>
<accession>X0PUZ7</accession>
<keyword evidence="2" id="KW-1185">Reference proteome</keyword>
<proteinExistence type="predicted"/>
<gene>
    <name evidence="1" type="ORF">RW1_036_00130</name>
</gene>
<dbReference type="EMBL" id="BAWF01000036">
    <property type="protein sequence ID" value="GAF46988.1"/>
    <property type="molecule type" value="Genomic_DNA"/>
</dbReference>